<dbReference type="InterPro" id="IPR028081">
    <property type="entry name" value="Leu-bd"/>
</dbReference>
<sequence>MNITKHARLYIAAIVLLIGALLAIVYMLLPVGFYKLPVRMWLQPPTLVIFSSITAELAEQTQSGYDAMRLAFQEVDGFSGGYPVAIRSQFNSEGTDVRTGSWTERGERKNAQDAVKDPLVVAYVGPGYSGAAQISMPILNKGGLLHLTVNNTYPGLTREGYAEGEPEKYYPTGVRNYFRMAADDTYQAEAALDFLQELGVRSIFILSDTGLYGLGLAREMNRLLQESTIEVAGSEVVPLEQTVLDILMESILEESPDAIYFGGDLSKEFAQLVINLKSAGYEGVIMGGDGIYAADYLRTFGAAAENIYVTSPGATVLKDGAGIQKKFYDAYVAEYDREPTGQDALMYDAVRITLDALEHVGYDRAKIVEYVHRIQDFKGVFGPVTFDENGDINQRHFQIYQFKNDDFAYVQDISF</sequence>
<dbReference type="PANTHER" id="PTHR47151">
    <property type="entry name" value="LEU/ILE/VAL-BINDING ABC TRANSPORTER SUBUNIT"/>
    <property type="match status" value="1"/>
</dbReference>
<reference evidence="5 6" key="1">
    <citation type="journal article" date="2016" name="Nat. Commun.">
        <title>Thousands of microbial genomes shed light on interconnected biogeochemical processes in an aquifer system.</title>
        <authorList>
            <person name="Anantharaman K."/>
            <person name="Brown C.T."/>
            <person name="Hug L.A."/>
            <person name="Sharon I."/>
            <person name="Castelle C.J."/>
            <person name="Probst A.J."/>
            <person name="Thomas B.C."/>
            <person name="Singh A."/>
            <person name="Wilkins M.J."/>
            <person name="Karaoz U."/>
            <person name="Brodie E.L."/>
            <person name="Williams K.H."/>
            <person name="Hubbard S.S."/>
            <person name="Banfield J.F."/>
        </authorList>
    </citation>
    <scope>NUCLEOTIDE SEQUENCE [LARGE SCALE GENOMIC DNA]</scope>
</reference>
<dbReference type="Gene3D" id="3.40.50.2300">
    <property type="match status" value="2"/>
</dbReference>
<dbReference type="SUPFAM" id="SSF53822">
    <property type="entry name" value="Periplasmic binding protein-like I"/>
    <property type="match status" value="1"/>
</dbReference>
<dbReference type="InterPro" id="IPR028082">
    <property type="entry name" value="Peripla_BP_I"/>
</dbReference>
<dbReference type="AlphaFoldDB" id="A0A1F6DGI2"/>
<evidence type="ECO:0000256" key="2">
    <source>
        <dbReference type="ARBA" id="ARBA00022729"/>
    </source>
</evidence>
<keyword evidence="2" id="KW-0732">Signal</keyword>
<dbReference type="Proteomes" id="UP000178794">
    <property type="component" value="Unassembled WGS sequence"/>
</dbReference>
<evidence type="ECO:0000259" key="4">
    <source>
        <dbReference type="Pfam" id="PF13458"/>
    </source>
</evidence>
<evidence type="ECO:0000313" key="5">
    <source>
        <dbReference type="EMBL" id="OGG60491.1"/>
    </source>
</evidence>
<comment type="caution">
    <text evidence="5">The sequence shown here is derived from an EMBL/GenBank/DDBJ whole genome shotgun (WGS) entry which is preliminary data.</text>
</comment>
<keyword evidence="3" id="KW-0472">Membrane</keyword>
<dbReference type="STRING" id="1798492.A3C89_01335"/>
<dbReference type="Pfam" id="PF13458">
    <property type="entry name" value="Peripla_BP_6"/>
    <property type="match status" value="1"/>
</dbReference>
<evidence type="ECO:0000256" key="3">
    <source>
        <dbReference type="SAM" id="Phobius"/>
    </source>
</evidence>
<keyword evidence="3" id="KW-0812">Transmembrane</keyword>
<protein>
    <recommendedName>
        <fullName evidence="4">Leucine-binding protein domain-containing protein</fullName>
    </recommendedName>
</protein>
<organism evidence="5 6">
    <name type="scientific">Candidatus Kaiserbacteria bacterium RIFCSPHIGHO2_02_FULL_50_50</name>
    <dbReference type="NCBI Taxonomy" id="1798492"/>
    <lineage>
        <taxon>Bacteria</taxon>
        <taxon>Candidatus Kaiseribacteriota</taxon>
    </lineage>
</organism>
<comment type="similarity">
    <text evidence="1">Belongs to the leucine-binding protein family.</text>
</comment>
<feature type="domain" description="Leucine-binding protein" evidence="4">
    <location>
        <begin position="108"/>
        <end position="404"/>
    </location>
</feature>
<feature type="transmembrane region" description="Helical" evidence="3">
    <location>
        <begin position="7"/>
        <end position="29"/>
    </location>
</feature>
<evidence type="ECO:0000256" key="1">
    <source>
        <dbReference type="ARBA" id="ARBA00010062"/>
    </source>
</evidence>
<evidence type="ECO:0000313" key="6">
    <source>
        <dbReference type="Proteomes" id="UP000178794"/>
    </source>
</evidence>
<dbReference type="PANTHER" id="PTHR47151:SF2">
    <property type="entry name" value="AMINO ACID BINDING PROTEIN"/>
    <property type="match status" value="1"/>
</dbReference>
<dbReference type="EMBL" id="MFLF01000004">
    <property type="protein sequence ID" value="OGG60491.1"/>
    <property type="molecule type" value="Genomic_DNA"/>
</dbReference>
<dbReference type="CDD" id="cd06342">
    <property type="entry name" value="PBP1_ABC_LIVBP-like"/>
    <property type="match status" value="1"/>
</dbReference>
<gene>
    <name evidence="5" type="ORF">A3C89_01335</name>
</gene>
<name>A0A1F6DGI2_9BACT</name>
<accession>A0A1F6DGI2</accession>
<proteinExistence type="inferred from homology"/>
<keyword evidence="3" id="KW-1133">Transmembrane helix</keyword>